<protein>
    <submittedName>
        <fullName evidence="3">DUF3857 domain-containing protein</fullName>
    </submittedName>
</protein>
<dbReference type="Proteomes" id="UP001152599">
    <property type="component" value="Unassembled WGS sequence"/>
</dbReference>
<dbReference type="Gene3D" id="2.60.40.3140">
    <property type="match status" value="1"/>
</dbReference>
<evidence type="ECO:0000259" key="1">
    <source>
        <dbReference type="Pfam" id="PF01841"/>
    </source>
</evidence>
<dbReference type="Gene3D" id="3.10.620.30">
    <property type="match status" value="1"/>
</dbReference>
<dbReference type="RefSeq" id="WP_304419963.1">
    <property type="nucleotide sequence ID" value="NZ_JANCMU010000001.1"/>
</dbReference>
<evidence type="ECO:0000313" key="3">
    <source>
        <dbReference type="EMBL" id="MDG4945302.1"/>
    </source>
</evidence>
<comment type="caution">
    <text evidence="3">The sequence shown here is derived from an EMBL/GenBank/DDBJ whole genome shotgun (WGS) entry which is preliminary data.</text>
</comment>
<dbReference type="InterPro" id="IPR002931">
    <property type="entry name" value="Transglutaminase-like"/>
</dbReference>
<name>A0A9X4MYQ2_9FLAO</name>
<dbReference type="InterPro" id="IPR038765">
    <property type="entry name" value="Papain-like_cys_pep_sf"/>
</dbReference>
<dbReference type="Gene3D" id="2.60.120.1130">
    <property type="match status" value="1"/>
</dbReference>
<feature type="domain" description="Transglutaminase-like" evidence="1">
    <location>
        <begin position="277"/>
        <end position="386"/>
    </location>
</feature>
<dbReference type="AlphaFoldDB" id="A0A9X4MYQ2"/>
<evidence type="ECO:0000313" key="4">
    <source>
        <dbReference type="Proteomes" id="UP001152599"/>
    </source>
</evidence>
<proteinExistence type="predicted"/>
<dbReference type="Pfam" id="PF12969">
    <property type="entry name" value="DUF3857"/>
    <property type="match status" value="1"/>
</dbReference>
<evidence type="ECO:0000259" key="2">
    <source>
        <dbReference type="Pfam" id="PF12969"/>
    </source>
</evidence>
<dbReference type="Pfam" id="PF01841">
    <property type="entry name" value="Transglut_core"/>
    <property type="match status" value="1"/>
</dbReference>
<keyword evidence="4" id="KW-1185">Reference proteome</keyword>
<accession>A0A9X4MYQ2</accession>
<gene>
    <name evidence="3" type="ORF">NMK71_02655</name>
</gene>
<reference evidence="3" key="1">
    <citation type="submission" date="2022-07" db="EMBL/GenBank/DDBJ databases">
        <title>Description and genome-wide analysis of Profundicola chukchiensis gen. nov., sp. nov., marine bacteria isolated from bottom sediments of the Chukchi Sea.</title>
        <authorList>
            <person name="Romanenko L."/>
            <person name="Otstavnykh N."/>
            <person name="Kurilenko V."/>
            <person name="Eremeev V."/>
            <person name="Velansky P."/>
            <person name="Mikhailov V."/>
            <person name="Isaeva M."/>
        </authorList>
    </citation>
    <scope>NUCLEOTIDE SEQUENCE</scope>
    <source>
        <strain evidence="3">KMM 9713</strain>
    </source>
</reference>
<organism evidence="3 4">
    <name type="scientific">Profundicola chukchiensis</name>
    <dbReference type="NCBI Taxonomy" id="2961959"/>
    <lineage>
        <taxon>Bacteria</taxon>
        <taxon>Pseudomonadati</taxon>
        <taxon>Bacteroidota</taxon>
        <taxon>Flavobacteriia</taxon>
        <taxon>Flavobacteriales</taxon>
        <taxon>Weeksellaceae</taxon>
        <taxon>Profundicola</taxon>
    </lineage>
</organism>
<dbReference type="InterPro" id="IPR024618">
    <property type="entry name" value="DUF3857"/>
</dbReference>
<feature type="domain" description="DUF3857" evidence="2">
    <location>
        <begin position="59"/>
        <end position="196"/>
    </location>
</feature>
<dbReference type="EMBL" id="JANCMU010000001">
    <property type="protein sequence ID" value="MDG4945302.1"/>
    <property type="molecule type" value="Genomic_DNA"/>
</dbReference>
<dbReference type="SUPFAM" id="SSF54001">
    <property type="entry name" value="Cysteine proteinases"/>
    <property type="match status" value="1"/>
</dbReference>
<sequence length="634" mass="73382">MMKRLFFLIIICISLSNILAQTYSISSIPSEIKNRAKAVVRLNHIELELKNYNQLQIKKTLVITIFKKDGDEFQYLPMFYDKHTKIQKYGGEVYDADGKVLTKFKKKDYRDYSAVQNGALYTDDRVMVYEYTPTQYPYTIKHEISYETSNTAFLPDWNPVSTYEIGVENSIYSFVNKSDVNIRTKDLNFNNDFNITKTEFDNGFEYNLINLKPLHKEVLSPELANYTPRLLVTPQKFQLAGHDGEFSNWNEFGKWMYHDLIDGKQELPAAEIDKINELIASVHDTKEKVRILYQYMQEKTRYINVAIGIGGWQPYPAMDVSSKGYGDCKALSNYMMSLLKEANISSNYTVVYGDSESKRDIRPDFPSLQGNHVILQVPLDNDTIWLECTSQKAAFNHLGRFTADRYALAINPEGGKIVRTQTTTSNQNKEVISGQAKIDDKGSLDLKFKSISSGIQYDHNYYAFYQTKQEQQNWLESKYYDITSKNFISSDFIHDQDNAQFIQDIHLSSDAYTQISGNNLIFPLLPIGKHQTRLKKDSFRKLPIQIDYGYSHDVIFSIDIPQSYKLNYDIDPIELSSEFGTYSLNVTQENSQLIVSRSLLTHAGTFPKEKYMEYVEFRRNIEKADNTKILLEKQ</sequence>